<proteinExistence type="predicted"/>
<evidence type="ECO:0000313" key="2">
    <source>
        <dbReference type="EMBL" id="KTB28620.1"/>
    </source>
</evidence>
<evidence type="ECO:0000313" key="3">
    <source>
        <dbReference type="Proteomes" id="UP000054988"/>
    </source>
</evidence>
<feature type="region of interest" description="Disordered" evidence="1">
    <location>
        <begin position="90"/>
        <end position="140"/>
    </location>
</feature>
<comment type="caution">
    <text evidence="2">The sequence shown here is derived from an EMBL/GenBank/DDBJ whole genome shotgun (WGS) entry which is preliminary data.</text>
</comment>
<sequence>MSSPRHEPTTQNKNVRRVAFANWPTIKIFNPPIGRYSTKTDEWCLTYCTQNIAGRFHGRTPDCRSVCIRKVFPHEVRNLVSFKRHKELGPDGKAKYPLPPEGQPSNIPRLLGGKPHVDTTEDDVDDDDDTYSSSVQKKPAPPEVKYWDEGWYLWSTSSYFGSLRKLSMMKHDLEGEQKALSQRKMAEAQWMEYQQFLERNAGRRDSDLLDKPPEGEDSKWYGLKVPPRPLPDHIDESLLLPIPLETPPVWERINKLLEPTQRALSITHEAIASGETKDFALRVWGKAWTDEPWTLARKTCQRAYEMWKKSSDKDDDENQTSS</sequence>
<reference evidence="2 3" key="1">
    <citation type="submission" date="2015-12" db="EMBL/GenBank/DDBJ databases">
        <title>Draft genome sequence of Moniliophthora roreri, the causal agent of frosty pod rot of cacao.</title>
        <authorList>
            <person name="Aime M.C."/>
            <person name="Diaz-Valderrama J.R."/>
            <person name="Kijpornyongpan T."/>
            <person name="Phillips-Mora W."/>
        </authorList>
    </citation>
    <scope>NUCLEOTIDE SEQUENCE [LARGE SCALE GENOMIC DNA]</scope>
    <source>
        <strain evidence="2 3">MCA 2952</strain>
    </source>
</reference>
<dbReference type="AlphaFoldDB" id="A0A0W0EX25"/>
<name>A0A0W0EX25_MONRR</name>
<protein>
    <submittedName>
        <fullName evidence="2">Uncharacterized protein</fullName>
    </submittedName>
</protein>
<accession>A0A0W0EX25</accession>
<dbReference type="eggNOG" id="ENOG502SNWQ">
    <property type="taxonomic scope" value="Eukaryota"/>
</dbReference>
<dbReference type="EMBL" id="LATX01002469">
    <property type="protein sequence ID" value="KTB28620.1"/>
    <property type="molecule type" value="Genomic_DNA"/>
</dbReference>
<feature type="compositionally biased region" description="Acidic residues" evidence="1">
    <location>
        <begin position="120"/>
        <end position="130"/>
    </location>
</feature>
<organism evidence="2 3">
    <name type="scientific">Moniliophthora roreri</name>
    <name type="common">Frosty pod rot fungus</name>
    <name type="synonym">Monilia roreri</name>
    <dbReference type="NCBI Taxonomy" id="221103"/>
    <lineage>
        <taxon>Eukaryota</taxon>
        <taxon>Fungi</taxon>
        <taxon>Dikarya</taxon>
        <taxon>Basidiomycota</taxon>
        <taxon>Agaricomycotina</taxon>
        <taxon>Agaricomycetes</taxon>
        <taxon>Agaricomycetidae</taxon>
        <taxon>Agaricales</taxon>
        <taxon>Marasmiineae</taxon>
        <taxon>Marasmiaceae</taxon>
        <taxon>Moniliophthora</taxon>
    </lineage>
</organism>
<evidence type="ECO:0000256" key="1">
    <source>
        <dbReference type="SAM" id="MobiDB-lite"/>
    </source>
</evidence>
<gene>
    <name evidence="2" type="ORF">WG66_18823</name>
</gene>
<dbReference type="Proteomes" id="UP000054988">
    <property type="component" value="Unassembled WGS sequence"/>
</dbReference>